<dbReference type="PANTHER" id="PTHR30535:SF34">
    <property type="entry name" value="MOLYBDATE-BINDING PROTEIN MOLA"/>
    <property type="match status" value="1"/>
</dbReference>
<dbReference type="CDD" id="cd01144">
    <property type="entry name" value="BtuF"/>
    <property type="match status" value="1"/>
</dbReference>
<dbReference type="OrthoDB" id="6495095at2"/>
<comment type="caution">
    <text evidence="4">The sequence shown here is derived from an EMBL/GenBank/DDBJ whole genome shotgun (WGS) entry which is preliminary data.</text>
</comment>
<dbReference type="Pfam" id="PF01497">
    <property type="entry name" value="Peripla_BP_2"/>
    <property type="match status" value="1"/>
</dbReference>
<dbReference type="SUPFAM" id="SSF53807">
    <property type="entry name" value="Helical backbone' metal receptor"/>
    <property type="match status" value="1"/>
</dbReference>
<feature type="signal peptide" evidence="2">
    <location>
        <begin position="1"/>
        <end position="21"/>
    </location>
</feature>
<gene>
    <name evidence="4" type="ORF">C6Y40_21555</name>
</gene>
<evidence type="ECO:0000259" key="3">
    <source>
        <dbReference type="PROSITE" id="PS50983"/>
    </source>
</evidence>
<dbReference type="InterPro" id="IPR050902">
    <property type="entry name" value="ABC_Transporter_SBP"/>
</dbReference>
<evidence type="ECO:0000313" key="4">
    <source>
        <dbReference type="EMBL" id="PRO71530.1"/>
    </source>
</evidence>
<dbReference type="PROSITE" id="PS50983">
    <property type="entry name" value="FE_B12_PBP"/>
    <property type="match status" value="1"/>
</dbReference>
<reference evidence="5" key="1">
    <citation type="journal article" date="2020" name="Int. J. Syst. Evol. Microbiol.">
        <title>Alteromonas alba sp. nov., a marine bacterium isolated from the seawater of the West Pacific Ocean.</title>
        <authorList>
            <person name="Sun C."/>
            <person name="Wu Y.-H."/>
            <person name="Xamxidin M."/>
            <person name="Cheng H."/>
            <person name="Xu X.-W."/>
        </authorList>
    </citation>
    <scope>NUCLEOTIDE SEQUENCE [LARGE SCALE GENOMIC DNA]</scope>
    <source>
        <strain evidence="5">190</strain>
    </source>
</reference>
<dbReference type="GO" id="GO:0071281">
    <property type="term" value="P:cellular response to iron ion"/>
    <property type="evidence" value="ECO:0007669"/>
    <property type="project" value="TreeGrafter"/>
</dbReference>
<proteinExistence type="predicted"/>
<evidence type="ECO:0000313" key="5">
    <source>
        <dbReference type="Proteomes" id="UP000238949"/>
    </source>
</evidence>
<dbReference type="NCBIfam" id="NF038402">
    <property type="entry name" value="TroA_like"/>
    <property type="match status" value="1"/>
</dbReference>
<dbReference type="RefSeq" id="WP_105936456.1">
    <property type="nucleotide sequence ID" value="NZ_PVNP01000204.1"/>
</dbReference>
<dbReference type="Gene3D" id="3.40.50.1980">
    <property type="entry name" value="Nitrogenase molybdenum iron protein domain"/>
    <property type="match status" value="2"/>
</dbReference>
<feature type="chain" id="PRO_5015400307" evidence="2">
    <location>
        <begin position="22"/>
        <end position="270"/>
    </location>
</feature>
<evidence type="ECO:0000256" key="2">
    <source>
        <dbReference type="SAM" id="SignalP"/>
    </source>
</evidence>
<dbReference type="Proteomes" id="UP000238949">
    <property type="component" value="Unassembled WGS sequence"/>
</dbReference>
<keyword evidence="5" id="KW-1185">Reference proteome</keyword>
<keyword evidence="1 2" id="KW-0732">Signal</keyword>
<feature type="domain" description="Fe/B12 periplasmic-binding" evidence="3">
    <location>
        <begin position="24"/>
        <end position="269"/>
    </location>
</feature>
<sequence length="270" mass="30121">MKKQLLWLLMPLFFAPLQALSAERIVTLSPHLTEWVYSLAAQDRLVGVSAFSDYPAQAAELPVIADYQGVDFTALMALEPDLVLAWGGGNKPQDIARLKSLGLEVYISQPQTLDDIGTELLEVAALTGQTDIGQTLVTGYRHELEQIKQQYQHLAPVKVFYYMWSQPLMTIGKGAWANKILASCGAESVFIDSPIDYPEVSVKQVLLRQPELLIAASDQSVETLEHFWTPHRSVIKAPLVTADANALHRFTLRITQAIDTLCQRIDSYRQ</sequence>
<dbReference type="AlphaFoldDB" id="A0A2S9V4Z0"/>
<evidence type="ECO:0000256" key="1">
    <source>
        <dbReference type="ARBA" id="ARBA00022729"/>
    </source>
</evidence>
<dbReference type="InterPro" id="IPR054828">
    <property type="entry name" value="Vit_B12_bind_prot"/>
</dbReference>
<name>A0A2S9V4Z0_9ALTE</name>
<dbReference type="PANTHER" id="PTHR30535">
    <property type="entry name" value="VITAMIN B12-BINDING PROTEIN"/>
    <property type="match status" value="1"/>
</dbReference>
<dbReference type="EMBL" id="PVNP01000204">
    <property type="protein sequence ID" value="PRO71530.1"/>
    <property type="molecule type" value="Genomic_DNA"/>
</dbReference>
<dbReference type="InterPro" id="IPR002491">
    <property type="entry name" value="ABC_transptr_periplasmic_BD"/>
</dbReference>
<protein>
    <submittedName>
        <fullName evidence="4">Cobalamin-binding protein</fullName>
    </submittedName>
</protein>
<organism evidence="4 5">
    <name type="scientific">Alteromonas alba</name>
    <dbReference type="NCBI Taxonomy" id="2079529"/>
    <lineage>
        <taxon>Bacteria</taxon>
        <taxon>Pseudomonadati</taxon>
        <taxon>Pseudomonadota</taxon>
        <taxon>Gammaproteobacteria</taxon>
        <taxon>Alteromonadales</taxon>
        <taxon>Alteromonadaceae</taxon>
        <taxon>Alteromonas/Salinimonas group</taxon>
        <taxon>Alteromonas</taxon>
    </lineage>
</organism>
<accession>A0A2S9V4Z0</accession>